<dbReference type="InterPro" id="IPR058721">
    <property type="entry name" value="NTF2_3"/>
</dbReference>
<gene>
    <name evidence="3" type="ORF">L5515_019486</name>
</gene>
<organism evidence="3 4">
    <name type="scientific">Caenorhabditis briggsae</name>
    <dbReference type="NCBI Taxonomy" id="6238"/>
    <lineage>
        <taxon>Eukaryota</taxon>
        <taxon>Metazoa</taxon>
        <taxon>Ecdysozoa</taxon>
        <taxon>Nematoda</taxon>
        <taxon>Chromadorea</taxon>
        <taxon>Rhabditida</taxon>
        <taxon>Rhabditina</taxon>
        <taxon>Rhabditomorpha</taxon>
        <taxon>Rhabditoidea</taxon>
        <taxon>Rhabditidae</taxon>
        <taxon>Peloderinae</taxon>
        <taxon>Caenorhabditis</taxon>
    </lineage>
</organism>
<dbReference type="PANTHER" id="PTHR33940:SF1">
    <property type="entry name" value="APOLIPOPHORIN-RELATED"/>
    <property type="match status" value="1"/>
</dbReference>
<dbReference type="Proteomes" id="UP000829354">
    <property type="component" value="Chromosome X"/>
</dbReference>
<dbReference type="PANTHER" id="PTHR33940">
    <property type="entry name" value="PROTEIN CBG13625"/>
    <property type="match status" value="1"/>
</dbReference>
<feature type="signal peptide" evidence="1">
    <location>
        <begin position="1"/>
        <end position="17"/>
    </location>
</feature>
<proteinExistence type="predicted"/>
<dbReference type="Pfam" id="PF26530">
    <property type="entry name" value="NTF2_3"/>
    <property type="match status" value="1"/>
</dbReference>
<evidence type="ECO:0000256" key="1">
    <source>
        <dbReference type="SAM" id="SignalP"/>
    </source>
</evidence>
<feature type="domain" description="NTF2-like" evidence="2">
    <location>
        <begin position="106"/>
        <end position="203"/>
    </location>
</feature>
<accession>A0AAE9FEU9</accession>
<evidence type="ECO:0000313" key="3">
    <source>
        <dbReference type="EMBL" id="UMM44323.1"/>
    </source>
</evidence>
<evidence type="ECO:0000259" key="2">
    <source>
        <dbReference type="Pfam" id="PF26530"/>
    </source>
</evidence>
<sequence>MNFSILLFLVVVGCLESATPSGNFDGVLSVFTKSIQAQNVEGAMKLLDDGLQFRTCAKTMTKDRIRSIFEEFVKKANPSKFELSPLKSITISTRKKTSWRMDVSSHKLASRDFYLISDLFTPTFELRTCDYVFDRDQTADIISSLREETKITVLYKSEERLGSTMQYKWQLTGLGTKGADVVVYARYQNKFWPQISSMTVVSC</sequence>
<keyword evidence="4" id="KW-1185">Reference proteome</keyword>
<evidence type="ECO:0000313" key="4">
    <source>
        <dbReference type="Proteomes" id="UP000829354"/>
    </source>
</evidence>
<keyword evidence="1" id="KW-0732">Signal</keyword>
<reference evidence="3 4" key="1">
    <citation type="submission" date="2022-04" db="EMBL/GenBank/DDBJ databases">
        <title>Chromosome-level reference genomes for two strains of Caenorhabditis briggsae: an improved platform for comparative genomics.</title>
        <authorList>
            <person name="Stevens L."/>
            <person name="Andersen E."/>
        </authorList>
    </citation>
    <scope>NUCLEOTIDE SEQUENCE [LARGE SCALE GENOMIC DNA]</scope>
    <source>
        <strain evidence="3">VX34</strain>
        <tissue evidence="3">Whole-organism</tissue>
    </source>
</reference>
<dbReference type="AlphaFoldDB" id="A0AAE9FEU9"/>
<protein>
    <recommendedName>
        <fullName evidence="2">NTF2-like domain-containing protein</fullName>
    </recommendedName>
</protein>
<feature type="chain" id="PRO_5041997907" description="NTF2-like domain-containing protein" evidence="1">
    <location>
        <begin position="18"/>
        <end position="203"/>
    </location>
</feature>
<name>A0AAE9FEU9_CAEBR</name>
<dbReference type="EMBL" id="CP092625">
    <property type="protein sequence ID" value="UMM44323.1"/>
    <property type="molecule type" value="Genomic_DNA"/>
</dbReference>